<accession>A0A4R6FMT4</accession>
<feature type="binding site" evidence="1">
    <location>
        <position position="58"/>
    </location>
    <ligand>
        <name>substrate</name>
    </ligand>
</feature>
<dbReference type="CDD" id="cd07067">
    <property type="entry name" value="HP_PGM_like"/>
    <property type="match status" value="1"/>
</dbReference>
<dbReference type="InterPro" id="IPR029033">
    <property type="entry name" value="His_PPase_superfam"/>
</dbReference>
<dbReference type="SUPFAM" id="SSF53254">
    <property type="entry name" value="Phosphoglycerate mutase-like"/>
    <property type="match status" value="1"/>
</dbReference>
<evidence type="ECO:0000313" key="2">
    <source>
        <dbReference type="EMBL" id="TDN82901.1"/>
    </source>
</evidence>
<dbReference type="Pfam" id="PF00300">
    <property type="entry name" value="His_Phos_1"/>
    <property type="match status" value="1"/>
</dbReference>
<evidence type="ECO:0000256" key="1">
    <source>
        <dbReference type="PIRSR" id="PIRSR613078-2"/>
    </source>
</evidence>
<dbReference type="PANTHER" id="PTHR47623">
    <property type="entry name" value="OS09G0287300 PROTEIN"/>
    <property type="match status" value="1"/>
</dbReference>
<protein>
    <submittedName>
        <fullName evidence="2">Phosphohistidine phosphatase</fullName>
    </submittedName>
</protein>
<evidence type="ECO:0000313" key="3">
    <source>
        <dbReference type="Proteomes" id="UP000295493"/>
    </source>
</evidence>
<dbReference type="Proteomes" id="UP000295493">
    <property type="component" value="Unassembled WGS sequence"/>
</dbReference>
<dbReference type="Gene3D" id="3.40.50.1240">
    <property type="entry name" value="Phosphoglycerate mutase-like"/>
    <property type="match status" value="1"/>
</dbReference>
<keyword evidence="3" id="KW-1185">Reference proteome</keyword>
<gene>
    <name evidence="2" type="ORF">EV664_10598</name>
</gene>
<dbReference type="InterPro" id="IPR013078">
    <property type="entry name" value="His_Pase_superF_clade-1"/>
</dbReference>
<dbReference type="PANTHER" id="PTHR47623:SF1">
    <property type="entry name" value="OS09G0287300 PROTEIN"/>
    <property type="match status" value="1"/>
</dbReference>
<organism evidence="2 3">
    <name type="scientific">Stakelama pacifica</name>
    <dbReference type="NCBI Taxonomy" id="517720"/>
    <lineage>
        <taxon>Bacteria</taxon>
        <taxon>Pseudomonadati</taxon>
        <taxon>Pseudomonadota</taxon>
        <taxon>Alphaproteobacteria</taxon>
        <taxon>Sphingomonadales</taxon>
        <taxon>Sphingomonadaceae</taxon>
        <taxon>Stakelama</taxon>
    </lineage>
</organism>
<reference evidence="2 3" key="1">
    <citation type="submission" date="2019-03" db="EMBL/GenBank/DDBJ databases">
        <title>Genomic Encyclopedia of Type Strains, Phase IV (KMG-IV): sequencing the most valuable type-strain genomes for metagenomic binning, comparative biology and taxonomic classification.</title>
        <authorList>
            <person name="Goeker M."/>
        </authorList>
    </citation>
    <scope>NUCLEOTIDE SEQUENCE [LARGE SCALE GENOMIC DNA]</scope>
    <source>
        <strain evidence="2 3">DSM 25059</strain>
    </source>
</reference>
<dbReference type="AlphaFoldDB" id="A0A4R6FMT4"/>
<name>A0A4R6FMT4_9SPHN</name>
<dbReference type="OrthoDB" id="9810154at2"/>
<proteinExistence type="predicted"/>
<dbReference type="EMBL" id="SNWD01000005">
    <property type="protein sequence ID" value="TDN82901.1"/>
    <property type="molecule type" value="Genomic_DNA"/>
</dbReference>
<comment type="caution">
    <text evidence="2">The sequence shown here is derived from an EMBL/GenBank/DDBJ whole genome shotgun (WGS) entry which is preliminary data.</text>
</comment>
<dbReference type="RefSeq" id="WP_133495445.1">
    <property type="nucleotide sequence ID" value="NZ_BMLU01000005.1"/>
</dbReference>
<sequence length="180" mass="20081">MKTLILLRHAKSSWDDTVSRDFDRPLNAKGERAAVTMGRTLRSLNLPFDALFASPAVRVEQTLEHFAHGLCRTLAPHWDRRAYLASAATLVDIVREFSDETQTVMLAGHNPGLEELVLTLVPHGADEPLRDLVEQKFPTASVAVIRFDVDRWADVGDGTGHLLHFVRPRDIDPALGPDRD</sequence>